<organism evidence="2 3">
    <name type="scientific">Onchocerca ochengi</name>
    <name type="common">Filarial nematode worm</name>
    <dbReference type="NCBI Taxonomy" id="42157"/>
    <lineage>
        <taxon>Eukaryota</taxon>
        <taxon>Metazoa</taxon>
        <taxon>Ecdysozoa</taxon>
        <taxon>Nematoda</taxon>
        <taxon>Chromadorea</taxon>
        <taxon>Rhabditida</taxon>
        <taxon>Spirurina</taxon>
        <taxon>Spiruromorpha</taxon>
        <taxon>Filarioidea</taxon>
        <taxon>Onchocercidae</taxon>
        <taxon>Onchocerca</taxon>
    </lineage>
</organism>
<feature type="compositionally biased region" description="Acidic residues" evidence="1">
    <location>
        <begin position="37"/>
        <end position="47"/>
    </location>
</feature>
<proteinExistence type="predicted"/>
<dbReference type="EMBL" id="UYRW01014495">
    <property type="protein sequence ID" value="VDN00936.1"/>
    <property type="molecule type" value="Genomic_DNA"/>
</dbReference>
<dbReference type="Proteomes" id="UP000271087">
    <property type="component" value="Unassembled WGS sequence"/>
</dbReference>
<sequence length="72" mass="8233">PLDYSDHVAKLARKVDWRKLIGAEATYDNPDALPRDDGEEIEEKEPEEVVIGMEDRKTPEAGPWHTVAKYLQ</sequence>
<gene>
    <name evidence="2" type="ORF">NOO_LOCUS13303</name>
</gene>
<dbReference type="OrthoDB" id="10058398at2759"/>
<accession>A0A3P7N225</accession>
<keyword evidence="3" id="KW-1185">Reference proteome</keyword>
<dbReference type="AlphaFoldDB" id="A0A3P7N225"/>
<feature type="region of interest" description="Disordered" evidence="1">
    <location>
        <begin position="27"/>
        <end position="47"/>
    </location>
</feature>
<feature type="non-terminal residue" evidence="2">
    <location>
        <position position="1"/>
    </location>
</feature>
<evidence type="ECO:0000256" key="1">
    <source>
        <dbReference type="SAM" id="MobiDB-lite"/>
    </source>
</evidence>
<name>A0A3P7N225_ONCOC</name>
<protein>
    <submittedName>
        <fullName evidence="2">Uncharacterized protein</fullName>
    </submittedName>
</protein>
<evidence type="ECO:0000313" key="2">
    <source>
        <dbReference type="EMBL" id="VDN00936.1"/>
    </source>
</evidence>
<evidence type="ECO:0000313" key="3">
    <source>
        <dbReference type="Proteomes" id="UP000271087"/>
    </source>
</evidence>
<reference evidence="2 3" key="1">
    <citation type="submission" date="2018-08" db="EMBL/GenBank/DDBJ databases">
        <authorList>
            <person name="Laetsch R D."/>
            <person name="Stevens L."/>
            <person name="Kumar S."/>
            <person name="Blaxter L. M."/>
        </authorList>
    </citation>
    <scope>NUCLEOTIDE SEQUENCE [LARGE SCALE GENOMIC DNA]</scope>
</reference>